<dbReference type="Proteomes" id="UP000293589">
    <property type="component" value="Chromosome"/>
</dbReference>
<organism evidence="1 2">
    <name type="scientific">Bifidobacterium pullorum subsp. gallinarum</name>
    <dbReference type="NCBI Taxonomy" id="78344"/>
    <lineage>
        <taxon>Bacteria</taxon>
        <taxon>Bacillati</taxon>
        <taxon>Actinomycetota</taxon>
        <taxon>Actinomycetes</taxon>
        <taxon>Bifidobacteriales</taxon>
        <taxon>Bifidobacteriaceae</taxon>
        <taxon>Bifidobacterium</taxon>
    </lineage>
</organism>
<reference evidence="1 2" key="1">
    <citation type="submission" date="2019-01" db="EMBL/GenBank/DDBJ databases">
        <title>Complete genome sequence of Bifidobacterium gallinarum CACC 514.</title>
        <authorList>
            <person name="Jung M."/>
        </authorList>
    </citation>
    <scope>NUCLEOTIDE SEQUENCE [LARGE SCALE GENOMIC DNA]</scope>
    <source>
        <strain evidence="1 2">CACC 514</strain>
    </source>
</reference>
<dbReference type="AlphaFoldDB" id="A0A4P6DVU6"/>
<proteinExistence type="predicted"/>
<accession>A0A4P6DVU6</accession>
<evidence type="ECO:0000313" key="2">
    <source>
        <dbReference type="Proteomes" id="UP000293589"/>
    </source>
</evidence>
<sequence>MSGLVIRKNMFPSPLFSHYRKSNEATTDIEVADGVITVNGTDPSKSYVEWRTIRGLDPGARMVFRCRCEPVGQWPQSGVVVWLYRTDWGTVGNITVSQIADGVAFCEFNAPADGVVGVRFLAMNGTRFSEPLVETKATFDESLPFFYHGTMPYPRSA</sequence>
<name>A0A4P6DVU6_9BIFI</name>
<dbReference type="EMBL" id="CP035464">
    <property type="protein sequence ID" value="QAY32840.1"/>
    <property type="molecule type" value="Genomic_DNA"/>
</dbReference>
<dbReference type="KEGG" id="bgx:ESN35_04980"/>
<dbReference type="RefSeq" id="WP_129237290.1">
    <property type="nucleotide sequence ID" value="NZ_CP035464.1"/>
</dbReference>
<gene>
    <name evidence="1" type="ORF">ESN35_04980</name>
</gene>
<evidence type="ECO:0000313" key="1">
    <source>
        <dbReference type="EMBL" id="QAY32840.1"/>
    </source>
</evidence>
<protein>
    <submittedName>
        <fullName evidence="1">Uncharacterized protein</fullName>
    </submittedName>
</protein>